<gene>
    <name evidence="3" type="ORF">KK060_07345</name>
</gene>
<dbReference type="RefSeq" id="WP_254153051.1">
    <property type="nucleotide sequence ID" value="NZ_JAHESD010000011.1"/>
</dbReference>
<feature type="region of interest" description="Disordered" evidence="1">
    <location>
        <begin position="38"/>
        <end position="91"/>
    </location>
</feature>
<dbReference type="Proteomes" id="UP000772618">
    <property type="component" value="Unassembled WGS sequence"/>
</dbReference>
<accession>A0ABS5VPZ0</accession>
<reference evidence="3 4" key="1">
    <citation type="submission" date="2021-05" db="EMBL/GenBank/DDBJ databases">
        <title>A Polyphasic approach of four new species of the genus Ohtaekwangia: Ohtaekwangia histidinii sp. nov., Ohtaekwangia cretensis sp. nov., Ohtaekwangia indiensis sp. nov., Ohtaekwangia reichenbachii sp. nov. from diverse environment.</title>
        <authorList>
            <person name="Octaviana S."/>
        </authorList>
    </citation>
    <scope>NUCLEOTIDE SEQUENCE [LARGE SCALE GENOMIC DNA]</scope>
    <source>
        <strain evidence="3 4">PWU20</strain>
    </source>
</reference>
<dbReference type="EMBL" id="JAHESD010000011">
    <property type="protein sequence ID" value="MBT1703088.1"/>
    <property type="molecule type" value="Genomic_DNA"/>
</dbReference>
<evidence type="ECO:0000313" key="4">
    <source>
        <dbReference type="Proteomes" id="UP000772618"/>
    </source>
</evidence>
<feature type="signal peptide" evidence="2">
    <location>
        <begin position="1"/>
        <end position="20"/>
    </location>
</feature>
<keyword evidence="2" id="KW-0732">Signal</keyword>
<evidence type="ECO:0000256" key="2">
    <source>
        <dbReference type="SAM" id="SignalP"/>
    </source>
</evidence>
<feature type="chain" id="PRO_5046506696" description="Lipoprotein" evidence="2">
    <location>
        <begin position="21"/>
        <end position="264"/>
    </location>
</feature>
<protein>
    <recommendedName>
        <fullName evidence="5">Lipoprotein</fullName>
    </recommendedName>
</protein>
<keyword evidence="4" id="KW-1185">Reference proteome</keyword>
<sequence length="264" mass="28230">MNVKLLLTGIAFILAVSTNAQGLVGKLKQKASQAAEKALEKKVDEKTGGNSNGGNTSNENSGNNSSGGNHPTNKGGGGLISTPPDVNQNLSDAESAYKTGSYGEARYAVQQAMLGVELEIGQKVLKSLPETVSGLKKEDSQDKVTSTGWGWAGLTIEREYNKDDMQLRTTVANNSAWMSAVNMYLANGGYAQQTNGQQNWKQTKVKGHRGVIEYDESTGYKLSVPLGQTSLIVWEAVNFATEQEMMAAANAFDIDGIKKMLGEK</sequence>
<organism evidence="3 4">
    <name type="scientific">Chryseosolibacter indicus</name>
    <dbReference type="NCBI Taxonomy" id="2782351"/>
    <lineage>
        <taxon>Bacteria</taxon>
        <taxon>Pseudomonadati</taxon>
        <taxon>Bacteroidota</taxon>
        <taxon>Cytophagia</taxon>
        <taxon>Cytophagales</taxon>
        <taxon>Chryseotaleaceae</taxon>
        <taxon>Chryseosolibacter</taxon>
    </lineage>
</organism>
<name>A0ABS5VPZ0_9BACT</name>
<feature type="compositionally biased region" description="Basic and acidic residues" evidence="1">
    <location>
        <begin position="38"/>
        <end position="47"/>
    </location>
</feature>
<feature type="compositionally biased region" description="Low complexity" evidence="1">
    <location>
        <begin position="53"/>
        <end position="73"/>
    </location>
</feature>
<evidence type="ECO:0000313" key="3">
    <source>
        <dbReference type="EMBL" id="MBT1703088.1"/>
    </source>
</evidence>
<proteinExistence type="predicted"/>
<comment type="caution">
    <text evidence="3">The sequence shown here is derived from an EMBL/GenBank/DDBJ whole genome shotgun (WGS) entry which is preliminary data.</text>
</comment>
<evidence type="ECO:0000256" key="1">
    <source>
        <dbReference type="SAM" id="MobiDB-lite"/>
    </source>
</evidence>
<evidence type="ECO:0008006" key="5">
    <source>
        <dbReference type="Google" id="ProtNLM"/>
    </source>
</evidence>